<organism evidence="1">
    <name type="scientific">marine metagenome</name>
    <dbReference type="NCBI Taxonomy" id="408172"/>
    <lineage>
        <taxon>unclassified sequences</taxon>
        <taxon>metagenomes</taxon>
        <taxon>ecological metagenomes</taxon>
    </lineage>
</organism>
<sequence>MKTVPEDKTKVGSPKLNIDGDKISKWISYGATVKEIADVENCSEDHIHKVFRDKITKGKAERNIRLRKAQFELALSGNCSMLIWLGKNYLGQKDTPTPEWNMPIEGVEFIDIDGNVINE</sequence>
<gene>
    <name evidence="1" type="ORF">METZ01_LOCUS483716</name>
</gene>
<reference evidence="1" key="1">
    <citation type="submission" date="2018-05" db="EMBL/GenBank/DDBJ databases">
        <authorList>
            <person name="Lanie J.A."/>
            <person name="Ng W.-L."/>
            <person name="Kazmierczak K.M."/>
            <person name="Andrzejewski T.M."/>
            <person name="Davidsen T.M."/>
            <person name="Wayne K.J."/>
            <person name="Tettelin H."/>
            <person name="Glass J.I."/>
            <person name="Rusch D."/>
            <person name="Podicherti R."/>
            <person name="Tsui H.-C.T."/>
            <person name="Winkler M.E."/>
        </authorList>
    </citation>
    <scope>NUCLEOTIDE SEQUENCE</scope>
</reference>
<accession>A0A383CF69</accession>
<dbReference type="AlphaFoldDB" id="A0A383CF69"/>
<dbReference type="EMBL" id="UINC01208360">
    <property type="protein sequence ID" value="SVE30862.1"/>
    <property type="molecule type" value="Genomic_DNA"/>
</dbReference>
<name>A0A383CF69_9ZZZZ</name>
<protein>
    <submittedName>
        <fullName evidence="1">Uncharacterized protein</fullName>
    </submittedName>
</protein>
<proteinExistence type="predicted"/>
<evidence type="ECO:0000313" key="1">
    <source>
        <dbReference type="EMBL" id="SVE30862.1"/>
    </source>
</evidence>